<sequence>MASTDAAAANPTMSMAEAIVTIYGQFNTWPFYLLVLVVSLGFSGLAGVPVSWLRRRPSSRPAGNEAGLRAAQPQAPHVYHCCIEALQPPPYADSSANAGALQGKNSVVSKISTEYFSNI</sequence>
<accession>F2PVN3</accession>
<dbReference type="Proteomes" id="UP000009169">
    <property type="component" value="Unassembled WGS sequence"/>
</dbReference>
<keyword evidence="3" id="KW-1185">Reference proteome</keyword>
<evidence type="ECO:0000313" key="3">
    <source>
        <dbReference type="Proteomes" id="UP000009169"/>
    </source>
</evidence>
<feature type="transmembrane region" description="Helical" evidence="1">
    <location>
        <begin position="31"/>
        <end position="53"/>
    </location>
</feature>
<evidence type="ECO:0000313" key="2">
    <source>
        <dbReference type="EMBL" id="EGE05951.1"/>
    </source>
</evidence>
<keyword evidence="1" id="KW-0812">Transmembrane</keyword>
<dbReference type="HOGENOM" id="CLU_2063147_0_0_1"/>
<proteinExistence type="predicted"/>
<keyword evidence="1" id="KW-1133">Transmembrane helix</keyword>
<dbReference type="AlphaFoldDB" id="F2PVN3"/>
<protein>
    <submittedName>
        <fullName evidence="2">Uncharacterized protein</fullName>
    </submittedName>
</protein>
<dbReference type="EMBL" id="DS995743">
    <property type="protein sequence ID" value="EGE05951.1"/>
    <property type="molecule type" value="Genomic_DNA"/>
</dbReference>
<keyword evidence="1" id="KW-0472">Membrane</keyword>
<name>F2PVN3_TRIEC</name>
<evidence type="ECO:0000256" key="1">
    <source>
        <dbReference type="SAM" id="Phobius"/>
    </source>
</evidence>
<organism evidence="2 3">
    <name type="scientific">Trichophyton equinum (strain ATCC MYA-4606 / CBS 127.97)</name>
    <name type="common">Horse ringworm fungus</name>
    <dbReference type="NCBI Taxonomy" id="559882"/>
    <lineage>
        <taxon>Eukaryota</taxon>
        <taxon>Fungi</taxon>
        <taxon>Dikarya</taxon>
        <taxon>Ascomycota</taxon>
        <taxon>Pezizomycotina</taxon>
        <taxon>Eurotiomycetes</taxon>
        <taxon>Eurotiomycetidae</taxon>
        <taxon>Onygenales</taxon>
        <taxon>Arthrodermataceae</taxon>
        <taxon>Trichophyton</taxon>
    </lineage>
</organism>
<gene>
    <name evidence="2" type="ORF">TEQG_04958</name>
</gene>
<dbReference type="VEuPathDB" id="FungiDB:TEQG_04958"/>
<reference evidence="3" key="1">
    <citation type="journal article" date="2012" name="MBio">
        <title>Comparative genome analysis of Trichophyton rubrum and related dermatophytes reveals candidate genes involved in infection.</title>
        <authorList>
            <person name="Martinez D.A."/>
            <person name="Oliver B.G."/>
            <person name="Graeser Y."/>
            <person name="Goldberg J.M."/>
            <person name="Li W."/>
            <person name="Martinez-Rossi N.M."/>
            <person name="Monod M."/>
            <person name="Shelest E."/>
            <person name="Barton R.C."/>
            <person name="Birch E."/>
            <person name="Brakhage A.A."/>
            <person name="Chen Z."/>
            <person name="Gurr S.J."/>
            <person name="Heiman D."/>
            <person name="Heitman J."/>
            <person name="Kosti I."/>
            <person name="Rossi A."/>
            <person name="Saif S."/>
            <person name="Samalova M."/>
            <person name="Saunders C.W."/>
            <person name="Shea T."/>
            <person name="Summerbell R.C."/>
            <person name="Xu J."/>
            <person name="Young S."/>
            <person name="Zeng Q."/>
            <person name="Birren B.W."/>
            <person name="Cuomo C.A."/>
            <person name="White T.C."/>
        </authorList>
    </citation>
    <scope>NUCLEOTIDE SEQUENCE [LARGE SCALE GENOMIC DNA]</scope>
    <source>
        <strain evidence="3">ATCC MYA-4606 / CBS 127.97</strain>
    </source>
</reference>